<evidence type="ECO:0000256" key="3">
    <source>
        <dbReference type="ARBA" id="ARBA00022448"/>
    </source>
</evidence>
<evidence type="ECO:0000256" key="5">
    <source>
        <dbReference type="ARBA" id="ARBA00023136"/>
    </source>
</evidence>
<dbReference type="AlphaFoldDB" id="A0A218XK39"/>
<comment type="subcellular location">
    <subcellularLocation>
        <location evidence="1">Membrane</location>
        <topology evidence="1">Peripheral membrane protein</topology>
    </subcellularLocation>
</comment>
<evidence type="ECO:0000256" key="2">
    <source>
        <dbReference type="ARBA" id="ARBA00007708"/>
    </source>
</evidence>
<accession>A0A218XK39</accession>
<feature type="domain" description="VHS" evidence="7">
    <location>
        <begin position="12"/>
        <end position="141"/>
    </location>
</feature>
<dbReference type="GO" id="GO:0016020">
    <property type="term" value="C:membrane"/>
    <property type="evidence" value="ECO:0007669"/>
    <property type="project" value="UniProtKB-SubCell"/>
</dbReference>
<dbReference type="InterPro" id="IPR014645">
    <property type="entry name" value="TOM1"/>
</dbReference>
<dbReference type="GO" id="GO:0043328">
    <property type="term" value="P:protein transport to vacuole involved in ubiquitin-dependent protein catabolic process via the multivesicular body sorting pathway"/>
    <property type="evidence" value="ECO:0007669"/>
    <property type="project" value="InterPro"/>
</dbReference>
<dbReference type="PANTHER" id="PTHR45898:SF14">
    <property type="entry name" value="TOM1-LIKE PROTEIN 4"/>
    <property type="match status" value="1"/>
</dbReference>
<dbReference type="GO" id="GO:0043130">
    <property type="term" value="F:ubiquitin binding"/>
    <property type="evidence" value="ECO:0007669"/>
    <property type="project" value="InterPro"/>
</dbReference>
<dbReference type="GO" id="GO:0035091">
    <property type="term" value="F:phosphatidylinositol binding"/>
    <property type="evidence" value="ECO:0007669"/>
    <property type="project" value="InterPro"/>
</dbReference>
<dbReference type="InterPro" id="IPR008942">
    <property type="entry name" value="ENTH_VHS"/>
</dbReference>
<evidence type="ECO:0000313" key="10">
    <source>
        <dbReference type="Proteomes" id="UP000197138"/>
    </source>
</evidence>
<dbReference type="InterPro" id="IPR002014">
    <property type="entry name" value="VHS_dom"/>
</dbReference>
<dbReference type="PANTHER" id="PTHR45898">
    <property type="entry name" value="TOM1-LIKE PROTEIN"/>
    <property type="match status" value="1"/>
</dbReference>
<evidence type="ECO:0000256" key="1">
    <source>
        <dbReference type="ARBA" id="ARBA00004170"/>
    </source>
</evidence>
<reference evidence="10" key="1">
    <citation type="journal article" date="2017" name="Plant J.">
        <title>The pomegranate (Punica granatum L.) genome and the genomics of punicalagin biosynthesis.</title>
        <authorList>
            <person name="Qin G."/>
            <person name="Xu C."/>
            <person name="Ming R."/>
            <person name="Tang H."/>
            <person name="Guyot R."/>
            <person name="Kramer E.M."/>
            <person name="Hu Y."/>
            <person name="Yi X."/>
            <person name="Qi Y."/>
            <person name="Xu X."/>
            <person name="Gao Z."/>
            <person name="Pan H."/>
            <person name="Jian J."/>
            <person name="Tian Y."/>
            <person name="Yue Z."/>
            <person name="Xu Y."/>
        </authorList>
    </citation>
    <scope>NUCLEOTIDE SEQUENCE [LARGE SCALE GENOMIC DNA]</scope>
    <source>
        <strain evidence="10">cv. Dabenzi</strain>
    </source>
</reference>
<evidence type="ECO:0000259" key="7">
    <source>
        <dbReference type="PROSITE" id="PS50179"/>
    </source>
</evidence>
<proteinExistence type="inferred from homology"/>
<keyword evidence="4" id="KW-0653">Protein transport</keyword>
<sequence>MANTAAACAERAMSEKLTGPDWALNIEVCDIINTDPRQAKDALKILKKRLTSKNAKIQLLALFLLETLSKNCGENVFQQIVERNILHEMVKIVKKKPELNVREKILILIDTWQEALGGPDGRFPQYFSAYNELTAAGVEFPPREENSVPIFTPPQTQPVTTVQHPSVSAFEDDVAIQASLQPDASGLSLPEIKNAEGLADVLMEMLGALDSRKPEALKDEIIVDLVDQCRSYQKRVMLLVNNTVDEELLCQGLALNDSLQRVLNRHDEIARGAPNTGVGARTETSSMPMPFVNVSHEDDESEEEFSQLSHRSSSRDNGMSRKPSNSKAERHWDEEPILPPPPPPNFSPLSKRTTSSDSGVVDYLSGDLYRSTESPHSSSAPFSVPNHSNPTSASPPLTSMMKPSSSPQPILSGQPVYDEPRPAASSWEPSTGAQAIPPPPSRHNQRQQYFEKQHQGSSHSSSGSGSSYDSLVNQAQGLSLNSSAQTKPTKQEDALFKDLLDFAKAKSSSPSSSSSKPNRSF</sequence>
<gene>
    <name evidence="12" type="primary">LOC116204978</name>
    <name evidence="9" type="ORF">CDL15_Pgr027927</name>
</gene>
<organism evidence="9 10">
    <name type="scientific">Punica granatum</name>
    <name type="common">Pomegranate</name>
    <dbReference type="NCBI Taxonomy" id="22663"/>
    <lineage>
        <taxon>Eukaryota</taxon>
        <taxon>Viridiplantae</taxon>
        <taxon>Streptophyta</taxon>
        <taxon>Embryophyta</taxon>
        <taxon>Tracheophyta</taxon>
        <taxon>Spermatophyta</taxon>
        <taxon>Magnoliopsida</taxon>
        <taxon>eudicotyledons</taxon>
        <taxon>Gunneridae</taxon>
        <taxon>Pentapetalae</taxon>
        <taxon>rosids</taxon>
        <taxon>malvids</taxon>
        <taxon>Myrtales</taxon>
        <taxon>Lythraceae</taxon>
        <taxon>Punica</taxon>
    </lineage>
</organism>
<comment type="similarity">
    <text evidence="2">Belongs to the TOM1 family.</text>
</comment>
<feature type="compositionally biased region" description="Pro residues" evidence="6">
    <location>
        <begin position="337"/>
        <end position="346"/>
    </location>
</feature>
<dbReference type="SUPFAM" id="SSF48464">
    <property type="entry name" value="ENTH/VHS domain"/>
    <property type="match status" value="1"/>
</dbReference>
<dbReference type="GeneID" id="116204978"/>
<dbReference type="Pfam" id="PF03127">
    <property type="entry name" value="GAT"/>
    <property type="match status" value="1"/>
</dbReference>
<dbReference type="PROSITE" id="PS50179">
    <property type="entry name" value="VHS"/>
    <property type="match status" value="1"/>
</dbReference>
<evidence type="ECO:0000259" key="8">
    <source>
        <dbReference type="PROSITE" id="PS50909"/>
    </source>
</evidence>
<feature type="compositionally biased region" description="Polar residues" evidence="6">
    <location>
        <begin position="371"/>
        <end position="411"/>
    </location>
</feature>
<dbReference type="Gene3D" id="1.25.40.90">
    <property type="match status" value="1"/>
</dbReference>
<dbReference type="SMART" id="SM00288">
    <property type="entry name" value="VHS"/>
    <property type="match status" value="1"/>
</dbReference>
<dbReference type="Gene3D" id="1.20.58.160">
    <property type="match status" value="1"/>
</dbReference>
<evidence type="ECO:0000313" key="12">
    <source>
        <dbReference type="RefSeq" id="XP_031393242.1"/>
    </source>
</evidence>
<dbReference type="InterPro" id="IPR004152">
    <property type="entry name" value="GAT_dom"/>
</dbReference>
<reference evidence="9" key="2">
    <citation type="submission" date="2017-06" db="EMBL/GenBank/DDBJ databases">
        <title>The pomegranate genome and the genomics of punicalagin biosynthesis.</title>
        <authorList>
            <person name="Xu C."/>
        </authorList>
    </citation>
    <scope>NUCLEOTIDE SEQUENCE [LARGE SCALE GENOMIC DNA]</scope>
    <source>
        <tissue evidence="9">Fresh leaf</tissue>
    </source>
</reference>
<feature type="compositionally biased region" description="Low complexity" evidence="6">
    <location>
        <begin position="455"/>
        <end position="467"/>
    </location>
</feature>
<dbReference type="RefSeq" id="XP_031393242.1">
    <property type="nucleotide sequence ID" value="XM_031537382.1"/>
</dbReference>
<dbReference type="CDD" id="cd14231">
    <property type="entry name" value="GAT_GGA-like_plant"/>
    <property type="match status" value="1"/>
</dbReference>
<evidence type="ECO:0000256" key="4">
    <source>
        <dbReference type="ARBA" id="ARBA00022927"/>
    </source>
</evidence>
<keyword evidence="11" id="KW-1185">Reference proteome</keyword>
<protein>
    <submittedName>
        <fullName evidence="12">TOM1-like protein 4</fullName>
    </submittedName>
</protein>
<dbReference type="Proteomes" id="UP000515151">
    <property type="component" value="Chromosome 4"/>
</dbReference>
<dbReference type="PIRSF" id="PIRSF036948">
    <property type="entry name" value="TOM1"/>
    <property type="match status" value="1"/>
</dbReference>
<keyword evidence="3" id="KW-0813">Transport</keyword>
<feature type="region of interest" description="Disordered" evidence="6">
    <location>
        <begin position="270"/>
        <end position="474"/>
    </location>
</feature>
<dbReference type="Pfam" id="PF00790">
    <property type="entry name" value="VHS"/>
    <property type="match status" value="1"/>
</dbReference>
<feature type="compositionally biased region" description="Polar residues" evidence="6">
    <location>
        <begin position="306"/>
        <end position="326"/>
    </location>
</feature>
<dbReference type="InterPro" id="IPR044836">
    <property type="entry name" value="TOL_plant"/>
</dbReference>
<dbReference type="InterPro" id="IPR038425">
    <property type="entry name" value="GAT_sf"/>
</dbReference>
<reference evidence="11" key="3">
    <citation type="journal article" date="2020" name="Plant Biotechnol. J.">
        <title>The pomegranate (Punica granatum L.) draft genome dissects genetic divergence between soft- and hard-seeded cultivars.</title>
        <authorList>
            <person name="Luo X."/>
            <person name="Li H."/>
            <person name="Wu Z."/>
            <person name="Yao W."/>
            <person name="Zhao P."/>
            <person name="Cao D."/>
            <person name="Yu H."/>
            <person name="Li K."/>
            <person name="Poudel K."/>
            <person name="Zhao D."/>
            <person name="Zhang F."/>
            <person name="Xia X."/>
            <person name="Chen L."/>
            <person name="Wang Q."/>
            <person name="Jing D."/>
            <person name="Cao S."/>
        </authorList>
    </citation>
    <scope>NUCLEOTIDE SEQUENCE [LARGE SCALE GENOMIC DNA]</scope>
</reference>
<feature type="domain" description="GAT" evidence="8">
    <location>
        <begin position="183"/>
        <end position="271"/>
    </location>
</feature>
<dbReference type="OrthoDB" id="2018246at2759"/>
<evidence type="ECO:0000313" key="11">
    <source>
        <dbReference type="Proteomes" id="UP000515151"/>
    </source>
</evidence>
<dbReference type="FunFam" id="1.25.40.90:FF:000028">
    <property type="entry name" value="TOM1-like protein 2"/>
    <property type="match status" value="1"/>
</dbReference>
<evidence type="ECO:0000313" key="9">
    <source>
        <dbReference type="EMBL" id="OWM85140.1"/>
    </source>
</evidence>
<keyword evidence="5" id="KW-0472">Membrane</keyword>
<evidence type="ECO:0000256" key="6">
    <source>
        <dbReference type="SAM" id="MobiDB-lite"/>
    </source>
</evidence>
<dbReference type="EMBL" id="MTKT01001287">
    <property type="protein sequence ID" value="OWM85140.1"/>
    <property type="molecule type" value="Genomic_DNA"/>
</dbReference>
<dbReference type="CDD" id="cd03561">
    <property type="entry name" value="VHS"/>
    <property type="match status" value="1"/>
</dbReference>
<dbReference type="Proteomes" id="UP000197138">
    <property type="component" value="Unassembled WGS sequence"/>
</dbReference>
<dbReference type="SUPFAM" id="SSF89009">
    <property type="entry name" value="GAT-like domain"/>
    <property type="match status" value="1"/>
</dbReference>
<dbReference type="GO" id="GO:0005737">
    <property type="term" value="C:cytoplasm"/>
    <property type="evidence" value="ECO:0007669"/>
    <property type="project" value="UniProtKB-ARBA"/>
</dbReference>
<dbReference type="PROSITE" id="PS50909">
    <property type="entry name" value="GAT"/>
    <property type="match status" value="1"/>
</dbReference>
<name>A0A218XK39_PUNGR</name>
<feature type="compositionally biased region" description="Polar residues" evidence="6">
    <location>
        <begin position="347"/>
        <end position="358"/>
    </location>
</feature>
<reference evidence="12" key="4">
    <citation type="submission" date="2025-04" db="UniProtKB">
        <authorList>
            <consortium name="RefSeq"/>
        </authorList>
    </citation>
    <scope>IDENTIFICATION</scope>
    <source>
        <tissue evidence="12">Leaf</tissue>
    </source>
</reference>